<reference evidence="5 6" key="1">
    <citation type="submission" date="2016-11" db="EMBL/GenBank/DDBJ databases">
        <authorList>
            <person name="Hagglund E."/>
            <person name="Bystrom M."/>
            <person name="Naslund J."/>
            <person name="Stenberg P."/>
            <person name="Sjodin A."/>
        </authorList>
    </citation>
    <scope>NUCLEOTIDE SEQUENCE [LARGE SCALE GENOMIC DNA]</scope>
    <source>
        <strain evidence="5 6">CCUG 58020</strain>
        <plasmid evidence="5 6">pFSC454</plasmid>
    </source>
</reference>
<dbReference type="PROSITE" id="PS50943">
    <property type="entry name" value="HTH_CROC1"/>
    <property type="match status" value="1"/>
</dbReference>
<evidence type="ECO:0000256" key="3">
    <source>
        <dbReference type="ARBA" id="ARBA00023163"/>
    </source>
</evidence>
<dbReference type="InterPro" id="IPR052359">
    <property type="entry name" value="HTH-type_reg/antitoxin"/>
</dbReference>
<dbReference type="Pfam" id="PF01381">
    <property type="entry name" value="HTH_3"/>
    <property type="match status" value="1"/>
</dbReference>
<dbReference type="Gene3D" id="1.10.260.40">
    <property type="entry name" value="lambda repressor-like DNA-binding domains"/>
    <property type="match status" value="1"/>
</dbReference>
<dbReference type="CDD" id="cd00093">
    <property type="entry name" value="HTH_XRE"/>
    <property type="match status" value="1"/>
</dbReference>
<proteinExistence type="predicted"/>
<dbReference type="InterPro" id="IPR001387">
    <property type="entry name" value="Cro/C1-type_HTH"/>
</dbReference>
<dbReference type="SMART" id="SM00530">
    <property type="entry name" value="HTH_XRE"/>
    <property type="match status" value="1"/>
</dbReference>
<dbReference type="RefSeq" id="WP_066046876.1">
    <property type="nucleotide sequence ID" value="NZ_CP018094.1"/>
</dbReference>
<evidence type="ECO:0000259" key="4">
    <source>
        <dbReference type="PROSITE" id="PS50943"/>
    </source>
</evidence>
<dbReference type="KEGG" id="fhi:FSC454_09330"/>
<dbReference type="PANTHER" id="PTHR36511:SF4">
    <property type="entry name" value="ANTITOXIN MQSA"/>
    <property type="match status" value="1"/>
</dbReference>
<dbReference type="AlphaFoldDB" id="A0AAC9J8M3"/>
<dbReference type="NCBIfam" id="NF041265">
    <property type="entry name" value="NadS"/>
    <property type="match status" value="1"/>
</dbReference>
<accession>A0AAC9J8M3</accession>
<organism evidence="5 6">
    <name type="scientific">Francisella hispaniensis FSC454</name>
    <dbReference type="NCBI Taxonomy" id="1088883"/>
    <lineage>
        <taxon>Bacteria</taxon>
        <taxon>Pseudomonadati</taxon>
        <taxon>Pseudomonadota</taxon>
        <taxon>Gammaproteobacteria</taxon>
        <taxon>Thiotrichales</taxon>
        <taxon>Francisellaceae</taxon>
        <taxon>Francisella</taxon>
    </lineage>
</organism>
<dbReference type="InterPro" id="IPR010982">
    <property type="entry name" value="Lambda_DNA-bd_dom_sf"/>
</dbReference>
<dbReference type="GO" id="GO:0003677">
    <property type="term" value="F:DNA binding"/>
    <property type="evidence" value="ECO:0007669"/>
    <property type="project" value="UniProtKB-KW"/>
</dbReference>
<dbReference type="SUPFAM" id="SSF47413">
    <property type="entry name" value="lambda repressor-like DNA-binding domains"/>
    <property type="match status" value="1"/>
</dbReference>
<evidence type="ECO:0000313" key="5">
    <source>
        <dbReference type="EMBL" id="APD51336.1"/>
    </source>
</evidence>
<geneLocation type="plasmid" evidence="5 6">
    <name>pFSC454</name>
</geneLocation>
<keyword evidence="1" id="KW-0805">Transcription regulation</keyword>
<keyword evidence="2" id="KW-0238">DNA-binding</keyword>
<evidence type="ECO:0000256" key="2">
    <source>
        <dbReference type="ARBA" id="ARBA00023125"/>
    </source>
</evidence>
<keyword evidence="3" id="KW-0804">Transcription</keyword>
<evidence type="ECO:0000313" key="6">
    <source>
        <dbReference type="Proteomes" id="UP000182459"/>
    </source>
</evidence>
<keyword evidence="6" id="KW-1185">Reference proteome</keyword>
<dbReference type="InterPro" id="IPR047761">
    <property type="entry name" value="NadS-like"/>
</dbReference>
<dbReference type="PANTHER" id="PTHR36511">
    <property type="entry name" value="MERR FAMILY BACTERIAL REGULATORY PROTEIN"/>
    <property type="match status" value="1"/>
</dbReference>
<sequence>MSAFKDIKDGLLEAIEHSKGNKKVNPRLTKFDDIDIKALRHKLNLSQQEFAEKFYISLRTLQNWEQKIKSPTGASLVLLKVIEKNPLAVEQALHNSY</sequence>
<dbReference type="EMBL" id="CP018094">
    <property type="protein sequence ID" value="APD51336.1"/>
    <property type="molecule type" value="Genomic_DNA"/>
</dbReference>
<dbReference type="Proteomes" id="UP000182459">
    <property type="component" value="Plasmid pFSC454"/>
</dbReference>
<keyword evidence="5" id="KW-0614">Plasmid</keyword>
<name>A0AAC9J8M3_9GAMM</name>
<protein>
    <recommendedName>
        <fullName evidence="4">HTH cro/C1-type domain-containing protein</fullName>
    </recommendedName>
</protein>
<feature type="domain" description="HTH cro/C1-type" evidence="4">
    <location>
        <begin position="36"/>
        <end position="79"/>
    </location>
</feature>
<gene>
    <name evidence="5" type="ORF">FSC454_09330</name>
</gene>
<evidence type="ECO:0000256" key="1">
    <source>
        <dbReference type="ARBA" id="ARBA00023015"/>
    </source>
</evidence>